<dbReference type="RefSeq" id="WP_204205213.1">
    <property type="nucleotide sequence ID" value="NZ_JAFELM010000044.1"/>
</dbReference>
<organism evidence="4 5">
    <name type="scientific">Bacillus suaedaesalsae</name>
    <dbReference type="NCBI Taxonomy" id="2810349"/>
    <lineage>
        <taxon>Bacteria</taxon>
        <taxon>Bacillati</taxon>
        <taxon>Bacillota</taxon>
        <taxon>Bacilli</taxon>
        <taxon>Bacillales</taxon>
        <taxon>Bacillaceae</taxon>
        <taxon>Bacillus</taxon>
    </lineage>
</organism>
<dbReference type="Pfam" id="PF01476">
    <property type="entry name" value="LysM"/>
    <property type="match status" value="1"/>
</dbReference>
<comment type="caution">
    <text evidence="4">The sequence shown here is derived from an EMBL/GenBank/DDBJ whole genome shotgun (WGS) entry which is preliminary data.</text>
</comment>
<dbReference type="CDD" id="cd00118">
    <property type="entry name" value="LysM"/>
    <property type="match status" value="1"/>
</dbReference>
<evidence type="ECO:0000256" key="1">
    <source>
        <dbReference type="SAM" id="MobiDB-lite"/>
    </source>
</evidence>
<feature type="domain" description="LysM" evidence="3">
    <location>
        <begin position="2"/>
        <end position="47"/>
    </location>
</feature>
<feature type="region of interest" description="Disordered" evidence="1">
    <location>
        <begin position="472"/>
        <end position="527"/>
    </location>
</feature>
<dbReference type="EMBL" id="JAFELM010000044">
    <property type="protein sequence ID" value="MBM6619728.1"/>
    <property type="molecule type" value="Genomic_DNA"/>
</dbReference>
<sequence>MKIHIVQKGDTLWKIAQKYGVDFEELKQLNSQLSNPDMIMPGMKVKVPSTGVQVKAKEAPFSPSQLVKEKPVKEKVSPVKEAPVQPIKEAPVAPIQPVKEAPVAPIQPVKEAPVAPIQEVEEPFVDLSPEPLPVVEGVQDVPKAPIAPKLPYAPKLPQLPQFEMDINNYYLNVDANFLKGAPAKQPTAVSPAVDVPKAPKVPKVPQVSPQSTQAPVAPISPIAGDECMPVTGINPGYGFNFNPFGPAPMQPQPGFMQPQQGFMPQPGYPTMVSPLGDDELDDMPEMPPYPGASPLPQQLPMGGMSPLPQQLPMGGMSPLPQQLPMGGMSSLPQQMPMGGMNPFQQQLPMAGGNDCGCGGTPMPYGAPFDPQPGFGIGQPGYAPAPQYPLYGGAPGYGMPAMPQMPAVPDLDDDLGMPNFGGPGMPQQYMPPGYPQAGMQPGFMPQGYPQAGMPYMGVPQGFAPAQGVQPWGGPGFQGQPLPSQQPLQPGFAPGYPGGATQPGLGMQGYPMQGPLGMPDFDDDDDFNL</sequence>
<feature type="compositionally biased region" description="Acidic residues" evidence="1">
    <location>
        <begin position="518"/>
        <end position="527"/>
    </location>
</feature>
<dbReference type="InterPro" id="IPR018392">
    <property type="entry name" value="LysM"/>
</dbReference>
<dbReference type="PROSITE" id="PS50943">
    <property type="entry name" value="HTH_CROC1"/>
    <property type="match status" value="1"/>
</dbReference>
<name>A0ABS2DMN9_9BACI</name>
<dbReference type="InterPro" id="IPR014248">
    <property type="entry name" value="Spore_coat_assembly_SafA"/>
</dbReference>
<reference evidence="4 5" key="1">
    <citation type="submission" date="2021-02" db="EMBL/GenBank/DDBJ databases">
        <title>Bacillus sp. RD4P76, an endophyte from a halophyte.</title>
        <authorList>
            <person name="Sun J.-Q."/>
        </authorList>
    </citation>
    <scope>NUCLEOTIDE SEQUENCE [LARGE SCALE GENOMIC DNA]</scope>
    <source>
        <strain evidence="4 5">RD4P76</strain>
    </source>
</reference>
<proteinExistence type="predicted"/>
<dbReference type="NCBIfam" id="TIGR02899">
    <property type="entry name" value="spore_safA"/>
    <property type="match status" value="1"/>
</dbReference>
<evidence type="ECO:0000259" key="3">
    <source>
        <dbReference type="PROSITE" id="PS51782"/>
    </source>
</evidence>
<gene>
    <name evidence="4" type="primary">safA</name>
    <name evidence="4" type="ORF">JR050_18870</name>
</gene>
<dbReference type="SMART" id="SM00257">
    <property type="entry name" value="LysM"/>
    <property type="match status" value="1"/>
</dbReference>
<dbReference type="PROSITE" id="PS51782">
    <property type="entry name" value="LYSM"/>
    <property type="match status" value="1"/>
</dbReference>
<dbReference type="SUPFAM" id="SSF54106">
    <property type="entry name" value="LysM domain"/>
    <property type="match status" value="1"/>
</dbReference>
<keyword evidence="5" id="KW-1185">Reference proteome</keyword>
<accession>A0ABS2DMN9</accession>
<dbReference type="Gene3D" id="3.10.350.10">
    <property type="entry name" value="LysM domain"/>
    <property type="match status" value="1"/>
</dbReference>
<evidence type="ECO:0000259" key="2">
    <source>
        <dbReference type="PROSITE" id="PS50943"/>
    </source>
</evidence>
<evidence type="ECO:0000313" key="4">
    <source>
        <dbReference type="EMBL" id="MBM6619728.1"/>
    </source>
</evidence>
<dbReference type="InterPro" id="IPR001387">
    <property type="entry name" value="Cro/C1-type_HTH"/>
</dbReference>
<evidence type="ECO:0000313" key="5">
    <source>
        <dbReference type="Proteomes" id="UP001518925"/>
    </source>
</evidence>
<dbReference type="InterPro" id="IPR036779">
    <property type="entry name" value="LysM_dom_sf"/>
</dbReference>
<feature type="domain" description="HTH cro/C1-type" evidence="2">
    <location>
        <begin position="10"/>
        <end position="26"/>
    </location>
</feature>
<feature type="compositionally biased region" description="Low complexity" evidence="1">
    <location>
        <begin position="476"/>
        <end position="489"/>
    </location>
</feature>
<protein>
    <submittedName>
        <fullName evidence="4">SafA/ExsA family spore coat assembly protein</fullName>
    </submittedName>
</protein>
<dbReference type="Proteomes" id="UP001518925">
    <property type="component" value="Unassembled WGS sequence"/>
</dbReference>